<dbReference type="Proteomes" id="UP001205998">
    <property type="component" value="Unassembled WGS sequence"/>
</dbReference>
<dbReference type="PANTHER" id="PTHR24111:SF4">
    <property type="entry name" value="LEUCINE-RICH REPEAT-CONTAINING PROTEIN 34"/>
    <property type="match status" value="1"/>
</dbReference>
<dbReference type="SUPFAM" id="SSF52047">
    <property type="entry name" value="RNI-like"/>
    <property type="match status" value="1"/>
</dbReference>
<keyword evidence="1" id="KW-0677">Repeat</keyword>
<protein>
    <submittedName>
        <fullName evidence="2">Leucine-rich repeat-containing protein 34 isoform X1</fullName>
    </submittedName>
</protein>
<sequence>FSLSLKGNSRQVISLTDEDVKAVSKTLRNHLHVKALDLRYNRISDEGAVHLADLLQENVALQELDLMGNNIGAEGAEQIARSLHHNTSLKKLRMTGNKIQNKGALHFASMLQINSTLEDLDVSDCDLDTQSLITFAIALTNSSSLVSINISRPLLFSLQEETTCHMARMLKVNHSLRELHMGKHNMTDSGVQRLCEALMSNHSLHYLDLRCNKITRDGARHLAGLLRQNDMLQILDLSFNRIENEGTVCLSEAIALKHTKLSTNKITRDGARHLAGLLRQNDTLQILDLSFNRIENEGTVCLSEAIALKHTKLSTLCIQSNNVSTLGLLSLSQAITANPHLTHVYIWGNRLEEPVCVAFSPLISSNRVSAQNTDVTPYTVDGHVYLAQVSNGLQLHYY</sequence>
<comment type="caution">
    <text evidence="2">The sequence shown here is derived from an EMBL/GenBank/DDBJ whole genome shotgun (WGS) entry which is preliminary data.</text>
</comment>
<accession>A0AAD5A5R2</accession>
<dbReference type="EMBL" id="MU574242">
    <property type="protein sequence ID" value="KAI5610251.1"/>
    <property type="molecule type" value="Genomic_DNA"/>
</dbReference>
<dbReference type="Gene3D" id="3.80.10.10">
    <property type="entry name" value="Ribonuclease Inhibitor"/>
    <property type="match status" value="2"/>
</dbReference>
<dbReference type="InterPro" id="IPR052201">
    <property type="entry name" value="LRR-containing_regulator"/>
</dbReference>
<name>A0AAD5A5R2_SILAS</name>
<dbReference type="InterPro" id="IPR001611">
    <property type="entry name" value="Leu-rich_rpt"/>
</dbReference>
<evidence type="ECO:0000313" key="2">
    <source>
        <dbReference type="EMBL" id="KAI5610251.1"/>
    </source>
</evidence>
<dbReference type="AlphaFoldDB" id="A0AAD5A5R2"/>
<proteinExistence type="predicted"/>
<organism evidence="2 3">
    <name type="scientific">Silurus asotus</name>
    <name type="common">Amur catfish</name>
    <name type="synonym">Parasilurus asotus</name>
    <dbReference type="NCBI Taxonomy" id="30991"/>
    <lineage>
        <taxon>Eukaryota</taxon>
        <taxon>Metazoa</taxon>
        <taxon>Chordata</taxon>
        <taxon>Craniata</taxon>
        <taxon>Vertebrata</taxon>
        <taxon>Euteleostomi</taxon>
        <taxon>Actinopterygii</taxon>
        <taxon>Neopterygii</taxon>
        <taxon>Teleostei</taxon>
        <taxon>Ostariophysi</taxon>
        <taxon>Siluriformes</taxon>
        <taxon>Siluridae</taxon>
        <taxon>Silurus</taxon>
    </lineage>
</organism>
<dbReference type="InterPro" id="IPR032675">
    <property type="entry name" value="LRR_dom_sf"/>
</dbReference>
<reference evidence="2" key="1">
    <citation type="submission" date="2018-07" db="EMBL/GenBank/DDBJ databases">
        <title>Comparative genomics of catfishes provides insights into carnivory and benthic adaptation.</title>
        <authorList>
            <person name="Zhang Y."/>
            <person name="Wang D."/>
            <person name="Peng Z."/>
            <person name="Zheng S."/>
            <person name="Shao F."/>
            <person name="Tao W."/>
        </authorList>
    </citation>
    <scope>NUCLEOTIDE SEQUENCE</scope>
    <source>
        <strain evidence="2">Chongqing</strain>
    </source>
</reference>
<dbReference type="Pfam" id="PF13516">
    <property type="entry name" value="LRR_6"/>
    <property type="match status" value="8"/>
</dbReference>
<gene>
    <name evidence="2" type="ORF">C0J50_9329</name>
</gene>
<dbReference type="PANTHER" id="PTHR24111">
    <property type="entry name" value="LEUCINE-RICH REPEAT-CONTAINING PROTEIN 34"/>
    <property type="match status" value="1"/>
</dbReference>
<evidence type="ECO:0000313" key="3">
    <source>
        <dbReference type="Proteomes" id="UP001205998"/>
    </source>
</evidence>
<evidence type="ECO:0000256" key="1">
    <source>
        <dbReference type="ARBA" id="ARBA00022737"/>
    </source>
</evidence>
<feature type="non-terminal residue" evidence="2">
    <location>
        <position position="1"/>
    </location>
</feature>
<dbReference type="SMART" id="SM00368">
    <property type="entry name" value="LRR_RI"/>
    <property type="match status" value="11"/>
</dbReference>
<keyword evidence="3" id="KW-1185">Reference proteome</keyword>